<dbReference type="RefSeq" id="WP_015662153.1">
    <property type="nucleotide sequence ID" value="NC_020504.1"/>
</dbReference>
<evidence type="ECO:0000313" key="2">
    <source>
        <dbReference type="Proteomes" id="UP000008043"/>
    </source>
</evidence>
<name>K4RE76_STRDJ</name>
<dbReference type="EMBL" id="HE971709">
    <property type="protein sequence ID" value="CCK31827.1"/>
    <property type="molecule type" value="Genomic_DNA"/>
</dbReference>
<reference evidence="1 2" key="1">
    <citation type="journal article" date="2012" name="J. Bacteriol.">
        <title>Genome sequence of the bacterium Streptomyces davawensis JCM 4913 and heterologous production of the unique antibiotic roseoflavin.</title>
        <authorList>
            <person name="Jankowitsch F."/>
            <person name="Schwarz J."/>
            <person name="Ruckert C."/>
            <person name="Gust B."/>
            <person name="Szczepanowski R."/>
            <person name="Blom J."/>
            <person name="Pelzer S."/>
            <person name="Kalinowski J."/>
            <person name="Mack M."/>
        </authorList>
    </citation>
    <scope>NUCLEOTIDE SEQUENCE [LARGE SCALE GENOMIC DNA]</scope>
    <source>
        <strain evidence="2">DSM 101723 / JCM 4913 / KCC S-0913 / 768</strain>
    </source>
</reference>
<dbReference type="STRING" id="1214101.BN159_7448"/>
<proteinExistence type="predicted"/>
<keyword evidence="2" id="KW-1185">Reference proteome</keyword>
<accession>K4RE76</accession>
<dbReference type="Proteomes" id="UP000008043">
    <property type="component" value="Chromosome"/>
</dbReference>
<dbReference type="KEGG" id="sdv:BN159_7448"/>
<dbReference type="eggNOG" id="ENOG50340EH">
    <property type="taxonomic scope" value="Bacteria"/>
</dbReference>
<dbReference type="OrthoDB" id="4862073at2"/>
<protein>
    <submittedName>
        <fullName evidence="1">Uncharacterized protein</fullName>
    </submittedName>
</protein>
<evidence type="ECO:0000313" key="1">
    <source>
        <dbReference type="EMBL" id="CCK31827.1"/>
    </source>
</evidence>
<dbReference type="PATRIC" id="fig|1214101.3.peg.7545"/>
<dbReference type="AlphaFoldDB" id="K4RE76"/>
<gene>
    <name evidence="1" type="ORF">BN159_7448</name>
</gene>
<dbReference type="HOGENOM" id="CLU_1165280_0_0_11"/>
<organism evidence="1 2">
    <name type="scientific">Streptomyces davaonensis (strain DSM 101723 / JCM 4913 / KCC S-0913 / 768)</name>
    <dbReference type="NCBI Taxonomy" id="1214101"/>
    <lineage>
        <taxon>Bacteria</taxon>
        <taxon>Bacillati</taxon>
        <taxon>Actinomycetota</taxon>
        <taxon>Actinomycetes</taxon>
        <taxon>Kitasatosporales</taxon>
        <taxon>Streptomycetaceae</taxon>
        <taxon>Streptomyces</taxon>
    </lineage>
</organism>
<sequence length="238" mass="25063">MAERTPESRHHADEPAAPLDEACARLLKLVRSRCPGLLPDDPLRPGETAEPVLTDPKRAATLINLAARQAAVLRADGRPTPEPEELPHAVLWREGADALLVEVGSVATRFATGLVTVLVPVRCDQVPHGRAVVEVEFVVGSARRPTGLLAATSEPRGPAVVIRRWGDALAALAWRAVLDTVGALAAATGRDTDGTALVPAALTADREGLSVQAQARHPVDRVRQGQVAFAPAPGPVRP</sequence>